<feature type="compositionally biased region" description="Basic and acidic residues" evidence="1">
    <location>
        <begin position="250"/>
        <end position="270"/>
    </location>
</feature>
<feature type="compositionally biased region" description="Basic residues" evidence="1">
    <location>
        <begin position="617"/>
        <end position="627"/>
    </location>
</feature>
<feature type="region of interest" description="Disordered" evidence="1">
    <location>
        <begin position="437"/>
        <end position="628"/>
    </location>
</feature>
<reference evidence="3 4" key="2">
    <citation type="journal article" date="2017" name="Sci. Rep.">
        <title>Ant-infecting Ophiocordyceps genomes reveal a high diversity of potential behavioral manipulation genes and a possible major role for enterotoxins.</title>
        <authorList>
            <person name="de Bekker C."/>
            <person name="Ohm R.A."/>
            <person name="Evans H.C."/>
            <person name="Brachmann A."/>
            <person name="Hughes D.P."/>
        </authorList>
    </citation>
    <scope>NUCLEOTIDE SEQUENCE [LARGE SCALE GENOMIC DNA]</scope>
    <source>
        <strain evidence="3 4">SC16a</strain>
    </source>
</reference>
<feature type="compositionally biased region" description="Low complexity" evidence="1">
    <location>
        <begin position="361"/>
        <end position="375"/>
    </location>
</feature>
<dbReference type="PANTHER" id="PTHR42081:SF2">
    <property type="entry name" value="NIPPED-B-LIKE PROTEIN B"/>
    <property type="match status" value="1"/>
</dbReference>
<dbReference type="Pfam" id="PF26118">
    <property type="entry name" value="DUF8035"/>
    <property type="match status" value="1"/>
</dbReference>
<evidence type="ECO:0000256" key="1">
    <source>
        <dbReference type="SAM" id="MobiDB-lite"/>
    </source>
</evidence>
<feature type="compositionally biased region" description="Basic and acidic residues" evidence="1">
    <location>
        <begin position="525"/>
        <end position="616"/>
    </location>
</feature>
<name>A0A2A9PN42_OPHUN</name>
<feature type="compositionally biased region" description="Polar residues" evidence="1">
    <location>
        <begin position="271"/>
        <end position="280"/>
    </location>
</feature>
<feature type="compositionally biased region" description="Polar residues" evidence="1">
    <location>
        <begin position="442"/>
        <end position="452"/>
    </location>
</feature>
<dbReference type="AlphaFoldDB" id="A0A2A9PN42"/>
<dbReference type="InterPro" id="IPR058348">
    <property type="entry name" value="DUF8035"/>
</dbReference>
<feature type="domain" description="DUF8035" evidence="2">
    <location>
        <begin position="388"/>
        <end position="441"/>
    </location>
</feature>
<dbReference type="PANTHER" id="PTHR42081">
    <property type="entry name" value="ZINC FINGER PROTEIN DHHC DOMAIN CONTAINING PROTEIN"/>
    <property type="match status" value="1"/>
</dbReference>
<accession>A0A2A9PN42</accession>
<feature type="compositionally biased region" description="Basic and acidic residues" evidence="1">
    <location>
        <begin position="487"/>
        <end position="497"/>
    </location>
</feature>
<dbReference type="Proteomes" id="UP000037136">
    <property type="component" value="Unassembled WGS sequence"/>
</dbReference>
<gene>
    <name evidence="3" type="ORF">XA68_14285</name>
</gene>
<feature type="compositionally biased region" description="Polar residues" evidence="1">
    <location>
        <begin position="343"/>
        <end position="355"/>
    </location>
</feature>
<keyword evidence="4" id="KW-1185">Reference proteome</keyword>
<feature type="compositionally biased region" description="Basic and acidic residues" evidence="1">
    <location>
        <begin position="453"/>
        <end position="468"/>
    </location>
</feature>
<evidence type="ECO:0000259" key="2">
    <source>
        <dbReference type="Pfam" id="PF26118"/>
    </source>
</evidence>
<evidence type="ECO:0000313" key="3">
    <source>
        <dbReference type="EMBL" id="PFH62290.1"/>
    </source>
</evidence>
<evidence type="ECO:0000313" key="4">
    <source>
        <dbReference type="Proteomes" id="UP000037136"/>
    </source>
</evidence>
<feature type="region of interest" description="Disordered" evidence="1">
    <location>
        <begin position="238"/>
        <end position="280"/>
    </location>
</feature>
<protein>
    <recommendedName>
        <fullName evidence="2">DUF8035 domain-containing protein</fullName>
    </recommendedName>
</protein>
<sequence>MNGSAALRHIDAVDAFSRTLFLRAQQHRASSLSDIPAAVHQLHIALRHLRVEAADPDSPLNGGPDQSSLASRVQPLVRECESSLKQLESLLDKCDASSGRHSDSLVDRVAAVRVRLDNDAATIDMLLDSVQLPSPTDRVPVRDTPTNGPDLERIKDKVDAIAARLFSRRALGGAGADANVDDDRLWWDFKSELEKEGFAPQVLQQHKGVLRAYIRELENTSSLQAGGVPPTVRGLLEKQQAKSRPVPPKESTRLLADDAPHPSREIRNESHSFSSNDGANSMTDSMALISTRDLVTTDSIQSGMASLHLHPQAQNLSSSSRGAQRHVNSGEPPTPALAARPESWTNPSPLGTSPATARGLSAQSSDGSVSRASSRLAPDRYGKEIPMDAQWTRIRRSLVSPEVLARAGVRYEARPDFVAVLGCLSRTQIAEYAEQSAKCRASRSNDYVTGGQQDKRELRPRSDSKSSRDEDDDESVLWDESDSTDYVDDKTSDKGDKNYPYIVSPPPKDKASPASTVMPKPILKNKNENHVRFDPEPHEVEPKTPRYSSKDERDQREDYVPRRQREYRERDGSGGSREGHGLEGDRRGADGDRHRGSRRHDTNEDYRRPHPSDRDRRGPRRSQKKKKAWDALGVVGIGGAAASLLGSLTEAAIGM</sequence>
<comment type="caution">
    <text evidence="3">The sequence shown here is derived from an EMBL/GenBank/DDBJ whole genome shotgun (WGS) entry which is preliminary data.</text>
</comment>
<feature type="compositionally biased region" description="Acidic residues" evidence="1">
    <location>
        <begin position="469"/>
        <end position="486"/>
    </location>
</feature>
<feature type="compositionally biased region" description="Polar residues" evidence="1">
    <location>
        <begin position="312"/>
        <end position="322"/>
    </location>
</feature>
<dbReference type="OrthoDB" id="5226662at2759"/>
<dbReference type="EMBL" id="LAZP02000034">
    <property type="protein sequence ID" value="PFH62290.1"/>
    <property type="molecule type" value="Genomic_DNA"/>
</dbReference>
<proteinExistence type="predicted"/>
<dbReference type="STRING" id="268505.A0A2A9PN42"/>
<organism evidence="3 4">
    <name type="scientific">Ophiocordyceps unilateralis</name>
    <name type="common">Zombie-ant fungus</name>
    <name type="synonym">Torrubia unilateralis</name>
    <dbReference type="NCBI Taxonomy" id="268505"/>
    <lineage>
        <taxon>Eukaryota</taxon>
        <taxon>Fungi</taxon>
        <taxon>Dikarya</taxon>
        <taxon>Ascomycota</taxon>
        <taxon>Pezizomycotina</taxon>
        <taxon>Sordariomycetes</taxon>
        <taxon>Hypocreomycetidae</taxon>
        <taxon>Hypocreales</taxon>
        <taxon>Ophiocordycipitaceae</taxon>
        <taxon>Ophiocordyceps</taxon>
    </lineage>
</organism>
<reference evidence="3 4" key="1">
    <citation type="journal article" date="2015" name="BMC Genomics">
        <title>Gene expression during zombie ant biting behavior reflects the complexity underlying fungal parasitic behavioral manipulation.</title>
        <authorList>
            <person name="de Bekker C."/>
            <person name="Ohm R.A."/>
            <person name="Loreto R.G."/>
            <person name="Sebastian A."/>
            <person name="Albert I."/>
            <person name="Merrow M."/>
            <person name="Brachmann A."/>
            <person name="Hughes D.P."/>
        </authorList>
    </citation>
    <scope>NUCLEOTIDE SEQUENCE [LARGE SCALE GENOMIC DNA]</scope>
    <source>
        <strain evidence="3 4">SC16a</strain>
    </source>
</reference>
<feature type="region of interest" description="Disordered" evidence="1">
    <location>
        <begin position="312"/>
        <end position="381"/>
    </location>
</feature>